<organism evidence="3 4">
    <name type="scientific">Stylosanthes scabra</name>
    <dbReference type="NCBI Taxonomy" id="79078"/>
    <lineage>
        <taxon>Eukaryota</taxon>
        <taxon>Viridiplantae</taxon>
        <taxon>Streptophyta</taxon>
        <taxon>Embryophyta</taxon>
        <taxon>Tracheophyta</taxon>
        <taxon>Spermatophyta</taxon>
        <taxon>Magnoliopsida</taxon>
        <taxon>eudicotyledons</taxon>
        <taxon>Gunneridae</taxon>
        <taxon>Pentapetalae</taxon>
        <taxon>rosids</taxon>
        <taxon>fabids</taxon>
        <taxon>Fabales</taxon>
        <taxon>Fabaceae</taxon>
        <taxon>Papilionoideae</taxon>
        <taxon>50 kb inversion clade</taxon>
        <taxon>dalbergioids sensu lato</taxon>
        <taxon>Dalbergieae</taxon>
        <taxon>Pterocarpus clade</taxon>
        <taxon>Stylosanthes</taxon>
    </lineage>
</organism>
<keyword evidence="4" id="KW-1185">Reference proteome</keyword>
<name>A0ABU6WK98_9FABA</name>
<dbReference type="PANTHER" id="PTHR34379">
    <property type="entry name" value="OS07G0553800 PROTEIN"/>
    <property type="match status" value="1"/>
</dbReference>
<evidence type="ECO:0000313" key="4">
    <source>
        <dbReference type="Proteomes" id="UP001341840"/>
    </source>
</evidence>
<reference evidence="3 4" key="1">
    <citation type="journal article" date="2023" name="Plants (Basel)">
        <title>Bridging the Gap: Combining Genomics and Transcriptomics Approaches to Understand Stylosanthes scabra, an Orphan Legume from the Brazilian Caatinga.</title>
        <authorList>
            <person name="Ferreira-Neto J.R.C."/>
            <person name="da Silva M.D."/>
            <person name="Binneck E."/>
            <person name="de Melo N.F."/>
            <person name="da Silva R.H."/>
            <person name="de Melo A.L.T.M."/>
            <person name="Pandolfi V."/>
            <person name="Bustamante F.O."/>
            <person name="Brasileiro-Vidal A.C."/>
            <person name="Benko-Iseppon A.M."/>
        </authorList>
    </citation>
    <scope>NUCLEOTIDE SEQUENCE [LARGE SCALE GENOMIC DNA]</scope>
    <source>
        <tissue evidence="3">Leaves</tissue>
    </source>
</reference>
<accession>A0ABU6WK98</accession>
<comment type="caution">
    <text evidence="3">The sequence shown here is derived from an EMBL/GenBank/DDBJ whole genome shotgun (WGS) entry which is preliminary data.</text>
</comment>
<feature type="transmembrane region" description="Helical" evidence="2">
    <location>
        <begin position="259"/>
        <end position="288"/>
    </location>
</feature>
<dbReference type="EMBL" id="JASCZI010181888">
    <property type="protein sequence ID" value="MED6186262.1"/>
    <property type="molecule type" value="Genomic_DNA"/>
</dbReference>
<dbReference type="InterPro" id="IPR040411">
    <property type="entry name" value="At5g23160-like"/>
</dbReference>
<sequence length="331" mass="36438">MDASSRSSSTKSRSKSGRSCWFHCFRPDTFLVDDDAFDFVTAGNGKPENGDPLLTYIAVAEKQGVVLPKLLSSAWNSVKGGGGSGDGSRMKGSNGSFRHIIMAALNETTLGKRIRRRRRRKKERLLAKSSIMRNPQHHYYGDKISEQELKMRVQTYSCTSNSSRNSSVFTPSSISSRNSSLCTPSSLSSTSKNSTSSWGTQASTPSLEQNCTLIRSSLPLNNGMGELTIGKQKQEEVVIIKSSSRKKGICGGLNNMTMLLFMTCSLTTLIMCGKFCAILCTSVGFFVVSPRRRKRKCNGGCRCEETDLDSAEHKKKIIIEGMLDRNHNQSH</sequence>
<keyword evidence="2" id="KW-0812">Transmembrane</keyword>
<feature type="region of interest" description="Disordered" evidence="1">
    <location>
        <begin position="159"/>
        <end position="204"/>
    </location>
</feature>
<gene>
    <name evidence="3" type="ORF">PIB30_065141</name>
</gene>
<evidence type="ECO:0000256" key="1">
    <source>
        <dbReference type="SAM" id="MobiDB-lite"/>
    </source>
</evidence>
<dbReference type="PANTHER" id="PTHR34379:SF6">
    <property type="entry name" value="PROTEIN 3F"/>
    <property type="match status" value="1"/>
</dbReference>
<evidence type="ECO:0000313" key="3">
    <source>
        <dbReference type="EMBL" id="MED6186262.1"/>
    </source>
</evidence>
<feature type="compositionally biased region" description="Low complexity" evidence="1">
    <location>
        <begin position="159"/>
        <end position="197"/>
    </location>
</feature>
<keyword evidence="2" id="KW-1133">Transmembrane helix</keyword>
<dbReference type="Proteomes" id="UP001341840">
    <property type="component" value="Unassembled WGS sequence"/>
</dbReference>
<keyword evidence="2" id="KW-0472">Membrane</keyword>
<protein>
    <submittedName>
        <fullName evidence="3">Uncharacterized protein</fullName>
    </submittedName>
</protein>
<evidence type="ECO:0000256" key="2">
    <source>
        <dbReference type="SAM" id="Phobius"/>
    </source>
</evidence>
<proteinExistence type="predicted"/>